<evidence type="ECO:0000256" key="4">
    <source>
        <dbReference type="ARBA" id="ARBA00022821"/>
    </source>
</evidence>
<evidence type="ECO:0000313" key="10">
    <source>
        <dbReference type="Proteomes" id="UP001603857"/>
    </source>
</evidence>
<evidence type="ECO:0000256" key="7">
    <source>
        <dbReference type="ARBA" id="ARBA00023265"/>
    </source>
</evidence>
<dbReference type="GO" id="GO:0016020">
    <property type="term" value="C:membrane"/>
    <property type="evidence" value="ECO:0007669"/>
    <property type="project" value="UniProtKB-SubCell"/>
</dbReference>
<keyword evidence="5" id="KW-1133">Transmembrane helix</keyword>
<feature type="region of interest" description="Disordered" evidence="8">
    <location>
        <begin position="23"/>
        <end position="119"/>
    </location>
</feature>
<dbReference type="GO" id="GO:0006952">
    <property type="term" value="P:defense response"/>
    <property type="evidence" value="ECO:0007669"/>
    <property type="project" value="UniProtKB-KW"/>
</dbReference>
<dbReference type="EMBL" id="JBGMDY010000010">
    <property type="protein sequence ID" value="KAL2320969.1"/>
    <property type="molecule type" value="Genomic_DNA"/>
</dbReference>
<keyword evidence="3" id="KW-0812">Transmembrane</keyword>
<keyword evidence="10" id="KW-1185">Reference proteome</keyword>
<sequence length="119" mass="13478">MGSTMKPTIFNQRVASALKNWHNNAKRQIKNSKQTTSRSRRTSTPTHGMSLIHLLQKHLAGRSDSAQTSPRASNYENEQWDLEGSPFPNHHAVVANETEMQDFEPDSTSEFPVSSQHEF</sequence>
<evidence type="ECO:0000256" key="3">
    <source>
        <dbReference type="ARBA" id="ARBA00022692"/>
    </source>
</evidence>
<evidence type="ECO:0008006" key="11">
    <source>
        <dbReference type="Google" id="ProtNLM"/>
    </source>
</evidence>
<accession>A0ABD1LBR0</accession>
<evidence type="ECO:0000313" key="9">
    <source>
        <dbReference type="EMBL" id="KAL2320969.1"/>
    </source>
</evidence>
<evidence type="ECO:0000256" key="2">
    <source>
        <dbReference type="ARBA" id="ARBA00006574"/>
    </source>
</evidence>
<keyword evidence="6" id="KW-0472">Membrane</keyword>
<reference evidence="9 10" key="1">
    <citation type="submission" date="2024-08" db="EMBL/GenBank/DDBJ databases">
        <title>Insights into the chromosomal genome structure of Flemingia macrophylla.</title>
        <authorList>
            <person name="Ding Y."/>
            <person name="Zhao Y."/>
            <person name="Bi W."/>
            <person name="Wu M."/>
            <person name="Zhao G."/>
            <person name="Gong Y."/>
            <person name="Li W."/>
            <person name="Zhang P."/>
        </authorList>
    </citation>
    <scope>NUCLEOTIDE SEQUENCE [LARGE SCALE GENOMIC DNA]</scope>
    <source>
        <strain evidence="9">DYQJB</strain>
        <tissue evidence="9">Leaf</tissue>
    </source>
</reference>
<keyword evidence="4" id="KW-0611">Plant defense</keyword>
<feature type="compositionally biased region" description="Polar residues" evidence="8">
    <location>
        <begin position="108"/>
        <end position="119"/>
    </location>
</feature>
<dbReference type="Pfam" id="PF03094">
    <property type="entry name" value="Mlo"/>
    <property type="match status" value="1"/>
</dbReference>
<comment type="subcellular location">
    <subcellularLocation>
        <location evidence="1">Membrane</location>
        <topology evidence="1">Multi-pass membrane protein</topology>
    </subcellularLocation>
</comment>
<comment type="similarity">
    <text evidence="2">Belongs to the MLO family.</text>
</comment>
<dbReference type="AlphaFoldDB" id="A0ABD1LBR0"/>
<dbReference type="InterPro" id="IPR004326">
    <property type="entry name" value="Mlo"/>
</dbReference>
<keyword evidence="7" id="KW-0568">Pathogenesis-related protein</keyword>
<evidence type="ECO:0000256" key="5">
    <source>
        <dbReference type="ARBA" id="ARBA00022989"/>
    </source>
</evidence>
<evidence type="ECO:0000256" key="1">
    <source>
        <dbReference type="ARBA" id="ARBA00004141"/>
    </source>
</evidence>
<protein>
    <recommendedName>
        <fullName evidence="11">MLO-like protein 6</fullName>
    </recommendedName>
</protein>
<dbReference type="Proteomes" id="UP001603857">
    <property type="component" value="Unassembled WGS sequence"/>
</dbReference>
<feature type="compositionally biased region" description="Polar residues" evidence="8">
    <location>
        <begin position="64"/>
        <end position="77"/>
    </location>
</feature>
<comment type="caution">
    <text evidence="9">The sequence shown here is derived from an EMBL/GenBank/DDBJ whole genome shotgun (WGS) entry which is preliminary data.</text>
</comment>
<proteinExistence type="inferred from homology"/>
<evidence type="ECO:0000256" key="8">
    <source>
        <dbReference type="SAM" id="MobiDB-lite"/>
    </source>
</evidence>
<gene>
    <name evidence="9" type="ORF">Fmac_029938</name>
</gene>
<evidence type="ECO:0000256" key="6">
    <source>
        <dbReference type="ARBA" id="ARBA00023136"/>
    </source>
</evidence>
<name>A0ABD1LBR0_9FABA</name>
<organism evidence="9 10">
    <name type="scientific">Flemingia macrophylla</name>
    <dbReference type="NCBI Taxonomy" id="520843"/>
    <lineage>
        <taxon>Eukaryota</taxon>
        <taxon>Viridiplantae</taxon>
        <taxon>Streptophyta</taxon>
        <taxon>Embryophyta</taxon>
        <taxon>Tracheophyta</taxon>
        <taxon>Spermatophyta</taxon>
        <taxon>Magnoliopsida</taxon>
        <taxon>eudicotyledons</taxon>
        <taxon>Gunneridae</taxon>
        <taxon>Pentapetalae</taxon>
        <taxon>rosids</taxon>
        <taxon>fabids</taxon>
        <taxon>Fabales</taxon>
        <taxon>Fabaceae</taxon>
        <taxon>Papilionoideae</taxon>
        <taxon>50 kb inversion clade</taxon>
        <taxon>NPAAA clade</taxon>
        <taxon>indigoferoid/millettioid clade</taxon>
        <taxon>Phaseoleae</taxon>
        <taxon>Flemingia</taxon>
    </lineage>
</organism>